<dbReference type="GO" id="GO:0031514">
    <property type="term" value="C:motile cilium"/>
    <property type="evidence" value="ECO:0007669"/>
    <property type="project" value="TreeGrafter"/>
</dbReference>
<feature type="region of interest" description="Disordered" evidence="1">
    <location>
        <begin position="240"/>
        <end position="301"/>
    </location>
</feature>
<reference evidence="2 3" key="1">
    <citation type="journal article" date="2016" name="Genome Biol. Evol.">
        <title>Gene Family Evolution Reflects Adaptation to Soil Environmental Stressors in the Genome of the Collembolan Orchesella cincta.</title>
        <authorList>
            <person name="Faddeeva-Vakhrusheva A."/>
            <person name="Derks M.F."/>
            <person name="Anvar S.Y."/>
            <person name="Agamennone V."/>
            <person name="Suring W."/>
            <person name="Smit S."/>
            <person name="van Straalen N.M."/>
            <person name="Roelofs D."/>
        </authorList>
    </citation>
    <scope>NUCLEOTIDE SEQUENCE [LARGE SCALE GENOMIC DNA]</scope>
    <source>
        <tissue evidence="2">Mixed pool</tissue>
    </source>
</reference>
<feature type="compositionally biased region" description="Basic residues" evidence="1">
    <location>
        <begin position="275"/>
        <end position="284"/>
    </location>
</feature>
<evidence type="ECO:0000313" key="2">
    <source>
        <dbReference type="EMBL" id="ODM90817.1"/>
    </source>
</evidence>
<keyword evidence="3" id="KW-1185">Reference proteome</keyword>
<dbReference type="EMBL" id="LJIJ01001781">
    <property type="protein sequence ID" value="ODM90817.1"/>
    <property type="molecule type" value="Genomic_DNA"/>
</dbReference>
<name>A0A1D2MCU3_ORCCI</name>
<evidence type="ECO:0000313" key="3">
    <source>
        <dbReference type="Proteomes" id="UP000094527"/>
    </source>
</evidence>
<dbReference type="PANTHER" id="PTHR24274">
    <property type="entry name" value="CILIA- AND FLAGELLA-ASSOCIATED PROTEIN 161"/>
    <property type="match status" value="1"/>
</dbReference>
<sequence>MTSSLLDAVGCLSCRTCMDDMPYIVKPNKNGYSAETYVGNWYEETCRNTTKRDEFLRKRECGDLKIQRTQTMIDLLLKPTPLTPDHDVQEHPFKRGHCRLGHLALSASVPPSSIDHAPYLSTDSIISASPLLFPVVRNSFVIEHPTCPVPSGIGRAPVNYGDVFRIRALPTQHFKLYLFSAPAIRLHCASTHAAKPKVRFSDIASTDTLWSAWPIDEFEKLKLELGLPVPVCFILSTTGLESTSPRSPTFQSHLLRGGVGGDRGHQAGSSSSSHLPKHLLRRRSKKEEAKKEAEGAYDVDDDDDYEYQQQMQVRPYQFDPKSFRNSLREMDKSKDMGGGQILHDPRTSPQPNAYAYKVFQGQPILSQSEVELWRYGLLQSTSTTSV</sequence>
<dbReference type="STRING" id="48709.A0A1D2MCU3"/>
<comment type="caution">
    <text evidence="2">The sequence shown here is derived from an EMBL/GenBank/DDBJ whole genome shotgun (WGS) entry which is preliminary data.</text>
</comment>
<dbReference type="PANTHER" id="PTHR24274:SF1">
    <property type="entry name" value="CILIA- AND FLAGELLA-ASSOCIATED PROTEIN 161"/>
    <property type="match status" value="1"/>
</dbReference>
<accession>A0A1D2MCU3</accession>
<dbReference type="OrthoDB" id="2126411at2759"/>
<feature type="compositionally biased region" description="Polar residues" evidence="1">
    <location>
        <begin position="240"/>
        <end position="252"/>
    </location>
</feature>
<feature type="compositionally biased region" description="Basic and acidic residues" evidence="1">
    <location>
        <begin position="285"/>
        <end position="294"/>
    </location>
</feature>
<dbReference type="GO" id="GO:0060271">
    <property type="term" value="P:cilium assembly"/>
    <property type="evidence" value="ECO:0007669"/>
    <property type="project" value="TreeGrafter"/>
</dbReference>
<organism evidence="2 3">
    <name type="scientific">Orchesella cincta</name>
    <name type="common">Springtail</name>
    <name type="synonym">Podura cincta</name>
    <dbReference type="NCBI Taxonomy" id="48709"/>
    <lineage>
        <taxon>Eukaryota</taxon>
        <taxon>Metazoa</taxon>
        <taxon>Ecdysozoa</taxon>
        <taxon>Arthropoda</taxon>
        <taxon>Hexapoda</taxon>
        <taxon>Collembola</taxon>
        <taxon>Entomobryomorpha</taxon>
        <taxon>Entomobryoidea</taxon>
        <taxon>Orchesellidae</taxon>
        <taxon>Orchesellinae</taxon>
        <taxon>Orchesella</taxon>
    </lineage>
</organism>
<gene>
    <name evidence="2" type="ORF">Ocin01_15865</name>
</gene>
<dbReference type="InterPro" id="IPR055325">
    <property type="entry name" value="CF161"/>
</dbReference>
<dbReference type="Proteomes" id="UP000094527">
    <property type="component" value="Unassembled WGS sequence"/>
</dbReference>
<proteinExistence type="predicted"/>
<protein>
    <submittedName>
        <fullName evidence="2">Uncharacterized protein</fullName>
    </submittedName>
</protein>
<dbReference type="AlphaFoldDB" id="A0A1D2MCU3"/>
<evidence type="ECO:0000256" key="1">
    <source>
        <dbReference type="SAM" id="MobiDB-lite"/>
    </source>
</evidence>